<evidence type="ECO:0000313" key="3">
    <source>
        <dbReference type="Proteomes" id="UP000321103"/>
    </source>
</evidence>
<keyword evidence="3" id="KW-1185">Reference proteome</keyword>
<feature type="transmembrane region" description="Helical" evidence="1">
    <location>
        <begin position="504"/>
        <end position="527"/>
    </location>
</feature>
<organism evidence="2 3">
    <name type="scientific">Kocuria turfanensis</name>
    <dbReference type="NCBI Taxonomy" id="388357"/>
    <lineage>
        <taxon>Bacteria</taxon>
        <taxon>Bacillati</taxon>
        <taxon>Actinomycetota</taxon>
        <taxon>Actinomycetes</taxon>
        <taxon>Micrococcales</taxon>
        <taxon>Micrococcaceae</taxon>
        <taxon>Kocuria</taxon>
    </lineage>
</organism>
<feature type="transmembrane region" description="Helical" evidence="1">
    <location>
        <begin position="436"/>
        <end position="456"/>
    </location>
</feature>
<keyword evidence="1" id="KW-1133">Transmembrane helix</keyword>
<feature type="transmembrane region" description="Helical" evidence="1">
    <location>
        <begin position="347"/>
        <end position="370"/>
    </location>
</feature>
<accession>A0A512IC33</accession>
<gene>
    <name evidence="2" type="ORF">KTU01_13100</name>
</gene>
<dbReference type="Proteomes" id="UP000321103">
    <property type="component" value="Unassembled WGS sequence"/>
</dbReference>
<dbReference type="AlphaFoldDB" id="A0A512IC33"/>
<evidence type="ECO:0000256" key="1">
    <source>
        <dbReference type="SAM" id="Phobius"/>
    </source>
</evidence>
<feature type="transmembrane region" description="Helical" evidence="1">
    <location>
        <begin position="296"/>
        <end position="315"/>
    </location>
</feature>
<evidence type="ECO:0000313" key="2">
    <source>
        <dbReference type="EMBL" id="GEO95187.1"/>
    </source>
</evidence>
<dbReference type="RefSeq" id="WP_062735219.1">
    <property type="nucleotide sequence ID" value="NZ_BJZS01000033.1"/>
</dbReference>
<dbReference type="EMBL" id="BJZS01000033">
    <property type="protein sequence ID" value="GEO95187.1"/>
    <property type="molecule type" value="Genomic_DNA"/>
</dbReference>
<feature type="transmembrane region" description="Helical" evidence="1">
    <location>
        <begin position="164"/>
        <end position="185"/>
    </location>
</feature>
<name>A0A512IC33_9MICC</name>
<feature type="transmembrane region" description="Helical" evidence="1">
    <location>
        <begin position="242"/>
        <end position="263"/>
    </location>
</feature>
<dbReference type="STRING" id="388357.GCA_001580365_01486"/>
<keyword evidence="1" id="KW-0472">Membrane</keyword>
<feature type="transmembrane region" description="Helical" evidence="1">
    <location>
        <begin position="25"/>
        <end position="43"/>
    </location>
</feature>
<comment type="caution">
    <text evidence="2">The sequence shown here is derived from an EMBL/GenBank/DDBJ whole genome shotgun (WGS) entry which is preliminary data.</text>
</comment>
<protein>
    <submittedName>
        <fullName evidence="2">Exporter of polyketide antibiotics</fullName>
    </submittedName>
</protein>
<feature type="transmembrane region" description="Helical" evidence="1">
    <location>
        <begin position="463"/>
        <end position="484"/>
    </location>
</feature>
<feature type="transmembrane region" description="Helical" evidence="1">
    <location>
        <begin position="390"/>
        <end position="416"/>
    </location>
</feature>
<reference evidence="2 3" key="1">
    <citation type="submission" date="2019-07" db="EMBL/GenBank/DDBJ databases">
        <title>Whole genome shotgun sequence of Kocuria turfanensis NBRC 107627.</title>
        <authorList>
            <person name="Hosoyama A."/>
            <person name="Uohara A."/>
            <person name="Ohji S."/>
            <person name="Ichikawa N."/>
        </authorList>
    </citation>
    <scope>NUCLEOTIDE SEQUENCE [LARGE SCALE GENOMIC DNA]</scope>
    <source>
        <strain evidence="2 3">NBRC 107627</strain>
    </source>
</reference>
<feature type="transmembrane region" description="Helical" evidence="1">
    <location>
        <begin position="197"/>
        <end position="215"/>
    </location>
</feature>
<feature type="transmembrane region" description="Helical" evidence="1">
    <location>
        <begin position="88"/>
        <end position="108"/>
    </location>
</feature>
<proteinExistence type="predicted"/>
<sequence>MRTAEPWAATGRLLRLNLRLDRVRTLVWVLALAGTVWGTVLTLETTFPDDQARQARAALLESPAAIMMTGPAFGADDYTLGAMTVNELSLSVLVATAVMSILLASRHVRAEEESGRLETVRALPVGRFAPPAAALGAVAVADAAVGAAVVLALTAAGLGGPDAVAWGLATALTGLVFGAVAAVTAQLTEHARAASGTALAVLGAAFLVRGTGDVIEPTGSWLSWFSPLAWAQQTRMYVDLRWWPLALSAALTLVLLAAAVVLAQHRDLGAGLRAARPGPAAARGSLLSVTGLAHRLLRGAFLGWAAGLVLFGLAFGTLADSLEDSIADIPAITDMLVVDLDALTESFAAAMLSYLALGVVAFVVSAVLRLRGEEEAGRTGLVLAAGVPRLRWWLGWLAVVGVQALLALLLSGVALGAGVTATTGETSWTGDLALGALAYAPAVLAVGGLTAALVGVAPRVAGLSWAVVAYVVFVAWFGMLLDLPEWAMNLSPVQLTPLLPSEDWAAAPLLGLTTAGLALVAAAAAGFRRRDLIG</sequence>
<feature type="transmembrane region" description="Helical" evidence="1">
    <location>
        <begin position="128"/>
        <end position="158"/>
    </location>
</feature>
<keyword evidence="1" id="KW-0812">Transmembrane</keyword>